<dbReference type="Gene3D" id="2.60.40.10">
    <property type="entry name" value="Immunoglobulins"/>
    <property type="match status" value="1"/>
</dbReference>
<dbReference type="Pfam" id="PF14310">
    <property type="entry name" value="Fn3-like"/>
    <property type="match status" value="1"/>
</dbReference>
<dbReference type="OrthoDB" id="47059at2759"/>
<dbReference type="VEuPathDB" id="FungiDB:PV10_04943"/>
<keyword evidence="14" id="KW-1185">Reference proteome</keyword>
<dbReference type="SMART" id="SM01217">
    <property type="entry name" value="Fn3_like"/>
    <property type="match status" value="1"/>
</dbReference>
<evidence type="ECO:0000256" key="8">
    <source>
        <dbReference type="ARBA" id="ARBA00023277"/>
    </source>
</evidence>
<dbReference type="PANTHER" id="PTHR42715:SF3">
    <property type="entry name" value="BETA-GLUCOSIDASE B-RELATED"/>
    <property type="match status" value="1"/>
</dbReference>
<dbReference type="AlphaFoldDB" id="A0A0D1ZGD8"/>
<dbReference type="GO" id="GO:0008422">
    <property type="term" value="F:beta-glucosidase activity"/>
    <property type="evidence" value="ECO:0007669"/>
    <property type="project" value="UniProtKB-EC"/>
</dbReference>
<comment type="catalytic activity">
    <reaction evidence="1 11">
        <text>Hydrolysis of terminal, non-reducing beta-D-glucosyl residues with release of beta-D-glucose.</text>
        <dbReference type="EC" id="3.2.1.21"/>
    </reaction>
</comment>
<proteinExistence type="inferred from homology"/>
<dbReference type="Gene3D" id="2.60.120.260">
    <property type="entry name" value="Galactose-binding domain-like"/>
    <property type="match status" value="1"/>
</dbReference>
<dbReference type="InterPro" id="IPR017853">
    <property type="entry name" value="GH"/>
</dbReference>
<comment type="pathway">
    <text evidence="2 11">Glycan metabolism; cellulose degradation.</text>
</comment>
<dbReference type="STRING" id="212818.A0A0D1ZGD8"/>
<dbReference type="GeneID" id="27322788"/>
<dbReference type="PRINTS" id="PR00133">
    <property type="entry name" value="GLHYDRLASE3"/>
</dbReference>
<dbReference type="InterPro" id="IPR037524">
    <property type="entry name" value="PA14/GLEYA"/>
</dbReference>
<dbReference type="Gene3D" id="3.20.20.300">
    <property type="entry name" value="Glycoside hydrolase, family 3, N-terminal domain"/>
    <property type="match status" value="1"/>
</dbReference>
<dbReference type="GO" id="GO:0030245">
    <property type="term" value="P:cellulose catabolic process"/>
    <property type="evidence" value="ECO:0007669"/>
    <property type="project" value="UniProtKB-UniPathway"/>
</dbReference>
<keyword evidence="6" id="KW-0136">Cellulose degradation</keyword>
<keyword evidence="7" id="KW-0325">Glycoprotein</keyword>
<keyword evidence="10 11" id="KW-0624">Polysaccharide degradation</keyword>
<keyword evidence="9 11" id="KW-0326">Glycosidase</keyword>
<comment type="similarity">
    <text evidence="3 11">Belongs to the glycosyl hydrolase 3 family.</text>
</comment>
<dbReference type="InterPro" id="IPR013783">
    <property type="entry name" value="Ig-like_fold"/>
</dbReference>
<keyword evidence="5 11" id="KW-0378">Hydrolase</keyword>
<evidence type="ECO:0000259" key="12">
    <source>
        <dbReference type="PROSITE" id="PS51820"/>
    </source>
</evidence>
<evidence type="ECO:0000256" key="7">
    <source>
        <dbReference type="ARBA" id="ARBA00023180"/>
    </source>
</evidence>
<evidence type="ECO:0000256" key="6">
    <source>
        <dbReference type="ARBA" id="ARBA00023001"/>
    </source>
</evidence>
<dbReference type="SUPFAM" id="SSF51445">
    <property type="entry name" value="(Trans)glycosidases"/>
    <property type="match status" value="1"/>
</dbReference>
<dbReference type="EC" id="3.2.1.21" evidence="4 11"/>
<reference evidence="13 14" key="1">
    <citation type="submission" date="2015-01" db="EMBL/GenBank/DDBJ databases">
        <title>The Genome Sequence of Exophiala mesophila CBS40295.</title>
        <authorList>
            <consortium name="The Broad Institute Genomics Platform"/>
            <person name="Cuomo C."/>
            <person name="de Hoog S."/>
            <person name="Gorbushina A."/>
            <person name="Stielow B."/>
            <person name="Teixiera M."/>
            <person name="Abouelleil A."/>
            <person name="Chapman S.B."/>
            <person name="Priest M."/>
            <person name="Young S.K."/>
            <person name="Wortman J."/>
            <person name="Nusbaum C."/>
            <person name="Birren B."/>
        </authorList>
    </citation>
    <scope>NUCLEOTIDE SEQUENCE [LARGE SCALE GENOMIC DNA]</scope>
    <source>
        <strain evidence="13 14">CBS 40295</strain>
    </source>
</reference>
<evidence type="ECO:0000256" key="5">
    <source>
        <dbReference type="ARBA" id="ARBA00022801"/>
    </source>
</evidence>
<evidence type="ECO:0000313" key="13">
    <source>
        <dbReference type="EMBL" id="KIV93752.1"/>
    </source>
</evidence>
<dbReference type="PANTHER" id="PTHR42715">
    <property type="entry name" value="BETA-GLUCOSIDASE"/>
    <property type="match status" value="1"/>
</dbReference>
<gene>
    <name evidence="13" type="ORF">PV10_04943</name>
</gene>
<evidence type="ECO:0000256" key="11">
    <source>
        <dbReference type="RuleBase" id="RU361161"/>
    </source>
</evidence>
<dbReference type="InterPro" id="IPR050288">
    <property type="entry name" value="Cellulose_deg_GH3"/>
</dbReference>
<dbReference type="HOGENOM" id="CLU_004542_4_0_1"/>
<dbReference type="Proteomes" id="UP000054302">
    <property type="component" value="Unassembled WGS sequence"/>
</dbReference>
<feature type="domain" description="PA14" evidence="12">
    <location>
        <begin position="406"/>
        <end position="569"/>
    </location>
</feature>
<evidence type="ECO:0000256" key="3">
    <source>
        <dbReference type="ARBA" id="ARBA00005336"/>
    </source>
</evidence>
<dbReference type="InterPro" id="IPR001764">
    <property type="entry name" value="Glyco_hydro_3_N"/>
</dbReference>
<organism evidence="13 14">
    <name type="scientific">Exophiala mesophila</name>
    <name type="common">Black yeast-like fungus</name>
    <dbReference type="NCBI Taxonomy" id="212818"/>
    <lineage>
        <taxon>Eukaryota</taxon>
        <taxon>Fungi</taxon>
        <taxon>Dikarya</taxon>
        <taxon>Ascomycota</taxon>
        <taxon>Pezizomycotina</taxon>
        <taxon>Eurotiomycetes</taxon>
        <taxon>Chaetothyriomycetidae</taxon>
        <taxon>Chaetothyriales</taxon>
        <taxon>Herpotrichiellaceae</taxon>
        <taxon>Exophiala</taxon>
    </lineage>
</organism>
<keyword evidence="8 11" id="KW-0119">Carbohydrate metabolism</keyword>
<dbReference type="InterPro" id="IPR026891">
    <property type="entry name" value="Fn3-like"/>
</dbReference>
<evidence type="ECO:0000256" key="1">
    <source>
        <dbReference type="ARBA" id="ARBA00000448"/>
    </source>
</evidence>
<dbReference type="InterPro" id="IPR019800">
    <property type="entry name" value="Glyco_hydro_3_AS"/>
</dbReference>
<evidence type="ECO:0000256" key="2">
    <source>
        <dbReference type="ARBA" id="ARBA00004987"/>
    </source>
</evidence>
<evidence type="ECO:0000256" key="4">
    <source>
        <dbReference type="ARBA" id="ARBA00012744"/>
    </source>
</evidence>
<dbReference type="UniPathway" id="UPA00696"/>
<accession>A0A0D1ZGD8</accession>
<dbReference type="Gene3D" id="3.40.50.1700">
    <property type="entry name" value="Glycoside hydrolase family 3 C-terminal domain"/>
    <property type="match status" value="1"/>
</dbReference>
<dbReference type="OMA" id="NCHYKIS"/>
<name>A0A0D1ZGD8_EXOME</name>
<dbReference type="InterPro" id="IPR036962">
    <property type="entry name" value="Glyco_hydro_3_N_sf"/>
</dbReference>
<protein>
    <recommendedName>
        <fullName evidence="4 11">beta-glucosidase</fullName>
        <ecNumber evidence="4 11">3.2.1.21</ecNumber>
    </recommendedName>
</protein>
<dbReference type="Pfam" id="PF01915">
    <property type="entry name" value="Glyco_hydro_3_C"/>
    <property type="match status" value="1"/>
</dbReference>
<evidence type="ECO:0000256" key="10">
    <source>
        <dbReference type="ARBA" id="ARBA00023326"/>
    </source>
</evidence>
<evidence type="ECO:0000313" key="14">
    <source>
        <dbReference type="Proteomes" id="UP000054302"/>
    </source>
</evidence>
<dbReference type="InterPro" id="IPR002772">
    <property type="entry name" value="Glyco_hydro_3_C"/>
</dbReference>
<evidence type="ECO:0000256" key="9">
    <source>
        <dbReference type="ARBA" id="ARBA00023295"/>
    </source>
</evidence>
<dbReference type="PROSITE" id="PS00775">
    <property type="entry name" value="GLYCOSYL_HYDROL_F3"/>
    <property type="match status" value="1"/>
</dbReference>
<dbReference type="EMBL" id="KN847522">
    <property type="protein sequence ID" value="KIV93752.1"/>
    <property type="molecule type" value="Genomic_DNA"/>
</dbReference>
<dbReference type="Pfam" id="PF00933">
    <property type="entry name" value="Glyco_hydro_3"/>
    <property type="match status" value="1"/>
</dbReference>
<dbReference type="RefSeq" id="XP_016225326.1">
    <property type="nucleotide sequence ID" value="XM_016369538.1"/>
</dbReference>
<dbReference type="InterPro" id="IPR036881">
    <property type="entry name" value="Glyco_hydro_3_C_sf"/>
</dbReference>
<dbReference type="SUPFAM" id="SSF52279">
    <property type="entry name" value="Beta-D-glucan exohydrolase, C-terminal domain"/>
    <property type="match status" value="1"/>
</dbReference>
<dbReference type="PROSITE" id="PS51820">
    <property type="entry name" value="PA14"/>
    <property type="match status" value="1"/>
</dbReference>
<dbReference type="FunFam" id="2.60.40.10:FF:000495">
    <property type="entry name" value="Periplasmic beta-glucosidase"/>
    <property type="match status" value="1"/>
</dbReference>
<sequence>MSPSDRLHKVYRSLGTDTSPQSDIPYLLSQLTLDEKASLIAGADLWTTNPIPRLGIPKLKVSDGPNGARGDQFEGGLTSACFPASVSLAASFDRKLAEKIGQSLAEEAKTKGARVLLGPTVCPHRDPRGGRNFESFSEDPYLAGELASHYIMGLQREGIGATIKHYAVNEQETRRFSIDARVGQRALREIYLKPFEMAIKKADPWAVMTSYNIVNGVHADANQFLLSKVLREQWGFKGLVMSDWGGTNSISQSINAGLDLEMPGPPVHRTRQNVTSAIQSGEILETTLNKRVEAVLRLLQRAGSFDNHEIPSEQAIDRPEHQRLIRKAGAEGMVLLKNEKKILPLDKSTVKSIAMIGLAKQYLGHGGGSASVKSHRKITPYQAFEDCLGSSVELNYAQGARIIKSLPVFGADNVFDDDGVPGFTLRVTRRSDKDGGPSVSNSSTAQLKPFACPGAVTAVMTGTYRPSVDCVEYLAFGCIGKAKLCINEEMVFSQADDSVDVMAFMLGTAAEETKLYEFSAGQEYRIRIECHVDELAKKDVSPISSKMIGFRFGKMLQSDHDADLIPAAVDAAKRSEVAIVFVGHTPAWETEGADRQNMDLPKDGSLDRLIAATAQANPKTIVVNSTGSPITMPWLSQVAAVLQAWFPGQEAGHSIADVIFGVTNPGGKLPVTFPRAITDCPTYANFPGDINNDRVEYAEGTFVGYRHYDSLPDSVLFPFGFGLSYTSFEISGVELSATSLTGVQPVGVTLDVKNTGTVPGSQVVQIYVGAAFVSEIDRPKKTLAGFEKVHLSPGETQKVQIEISPQSLAYWNQDRGTWSVDAGTYMISVATSSLDVSVALPVTVVTPFQLEP</sequence>